<reference evidence="7" key="1">
    <citation type="submission" date="2019-01" db="EMBL/GenBank/DDBJ databases">
        <title>Draft genome sequences of three monokaryotic isolates of the white-rot basidiomycete fungus Dichomitus squalens.</title>
        <authorList>
            <consortium name="DOE Joint Genome Institute"/>
            <person name="Lopez S.C."/>
            <person name="Andreopoulos B."/>
            <person name="Pangilinan J."/>
            <person name="Lipzen A."/>
            <person name="Riley R."/>
            <person name="Ahrendt S."/>
            <person name="Ng V."/>
            <person name="Barry K."/>
            <person name="Daum C."/>
            <person name="Grigoriev I.V."/>
            <person name="Hilden K.S."/>
            <person name="Makela M.R."/>
            <person name="de Vries R.P."/>
        </authorList>
    </citation>
    <scope>NUCLEOTIDE SEQUENCE [LARGE SCALE GENOMIC DNA]</scope>
    <source>
        <strain evidence="7">OM18370.1</strain>
    </source>
</reference>
<dbReference type="OrthoDB" id="5325112at2759"/>
<keyword evidence="2" id="KW-0813">Transport</keyword>
<dbReference type="InterPro" id="IPR032914">
    <property type="entry name" value="Vam6/VPS39/TRAP1"/>
</dbReference>
<organism evidence="7">
    <name type="scientific">Dichomitus squalens</name>
    <dbReference type="NCBI Taxonomy" id="114155"/>
    <lineage>
        <taxon>Eukaryota</taxon>
        <taxon>Fungi</taxon>
        <taxon>Dikarya</taxon>
        <taxon>Basidiomycota</taxon>
        <taxon>Agaricomycotina</taxon>
        <taxon>Agaricomycetes</taxon>
        <taxon>Polyporales</taxon>
        <taxon>Polyporaceae</taxon>
        <taxon>Dichomitus</taxon>
    </lineage>
</organism>
<dbReference type="PANTHER" id="PTHR12894:SF27">
    <property type="entry name" value="TRANSFORMING GROWTH FACTOR-BETA RECEPTOR-ASSOCIATED PROTEIN 1"/>
    <property type="match status" value="1"/>
</dbReference>
<dbReference type="EMBL" id="ML143461">
    <property type="protein sequence ID" value="TBU25432.1"/>
    <property type="molecule type" value="Genomic_DNA"/>
</dbReference>
<dbReference type="Proteomes" id="UP000292957">
    <property type="component" value="Unassembled WGS sequence"/>
</dbReference>
<comment type="subcellular location">
    <subcellularLocation>
        <location evidence="1">Cytoplasm</location>
    </subcellularLocation>
</comment>
<dbReference type="PROSITE" id="PS50219">
    <property type="entry name" value="CNH"/>
    <property type="match status" value="1"/>
</dbReference>
<keyword evidence="4" id="KW-0653">Protein transport</keyword>
<dbReference type="GO" id="GO:0015031">
    <property type="term" value="P:protein transport"/>
    <property type="evidence" value="ECO:0007669"/>
    <property type="project" value="UniProtKB-KW"/>
</dbReference>
<dbReference type="GO" id="GO:0034058">
    <property type="term" value="P:endosomal vesicle fusion"/>
    <property type="evidence" value="ECO:0007669"/>
    <property type="project" value="TreeGrafter"/>
</dbReference>
<evidence type="ECO:0000259" key="6">
    <source>
        <dbReference type="PROSITE" id="PS50219"/>
    </source>
</evidence>
<evidence type="ECO:0000256" key="3">
    <source>
        <dbReference type="ARBA" id="ARBA00022490"/>
    </source>
</evidence>
<dbReference type="AlphaFoldDB" id="A0A4Q9MH20"/>
<dbReference type="GO" id="GO:0006914">
    <property type="term" value="P:autophagy"/>
    <property type="evidence" value="ECO:0007669"/>
    <property type="project" value="TreeGrafter"/>
</dbReference>
<name>A0A4Q9MH20_9APHY</name>
<protein>
    <recommendedName>
        <fullName evidence="6">CNH domain-containing protein</fullName>
    </recommendedName>
</protein>
<feature type="compositionally biased region" description="Basic residues" evidence="5">
    <location>
        <begin position="339"/>
        <end position="349"/>
    </location>
</feature>
<gene>
    <name evidence="7" type="ORF">BD311DRAFT_764523</name>
</gene>
<accession>A0A4Q9MH20</accession>
<evidence type="ECO:0000256" key="2">
    <source>
        <dbReference type="ARBA" id="ARBA00022448"/>
    </source>
</evidence>
<sequence length="382" mass="42383">MTSVPQRPIDVPPYQLQPLLSDVVESLSPGHTVHIRCAQAIGSEIYVGCDNGELLRFALQASSSEAPDSYTLLSRQSLPNEKPIDQIVLAPSISRALILSDRQIHFYTLPALDVISPNQIKPIRNVVTFAVDEQHLKRPPQFMNDIPVPVEPIEFCVVKRSAISLYSLRERLFFQKEIPLPSGGFLARRTGKYLCIADKEYYNVIDLVQASMVPLLPISQAPDTTVAVKPLITVITENEFLLLSWTGASTIGVFITGDGDPVRGTIEWPSHPEAISLDYPYLTTLMPNDTIEIHSIETQGIVQVIPAPSEESGENRKALIACLNGFFIPSTQRSEKLRKTPVRLLGRKPAKQEEEEEEEGEDDWTKARGELDTVPDIPALDA</sequence>
<feature type="region of interest" description="Disordered" evidence="5">
    <location>
        <begin position="338"/>
        <end position="382"/>
    </location>
</feature>
<dbReference type="GO" id="GO:0016020">
    <property type="term" value="C:membrane"/>
    <property type="evidence" value="ECO:0007669"/>
    <property type="project" value="TreeGrafter"/>
</dbReference>
<feature type="domain" description="CNH" evidence="6">
    <location>
        <begin position="32"/>
        <end position="320"/>
    </location>
</feature>
<evidence type="ECO:0000256" key="1">
    <source>
        <dbReference type="ARBA" id="ARBA00004496"/>
    </source>
</evidence>
<dbReference type="Pfam" id="PF00780">
    <property type="entry name" value="CNH"/>
    <property type="match status" value="1"/>
</dbReference>
<dbReference type="InterPro" id="IPR001180">
    <property type="entry name" value="CNH_dom"/>
</dbReference>
<proteinExistence type="predicted"/>
<keyword evidence="3" id="KW-0963">Cytoplasm</keyword>
<evidence type="ECO:0000313" key="7">
    <source>
        <dbReference type="EMBL" id="TBU25432.1"/>
    </source>
</evidence>
<dbReference type="PANTHER" id="PTHR12894">
    <property type="entry name" value="CNH DOMAIN CONTAINING"/>
    <property type="match status" value="1"/>
</dbReference>
<evidence type="ECO:0000256" key="5">
    <source>
        <dbReference type="SAM" id="MobiDB-lite"/>
    </source>
</evidence>
<dbReference type="GO" id="GO:0005737">
    <property type="term" value="C:cytoplasm"/>
    <property type="evidence" value="ECO:0007669"/>
    <property type="project" value="UniProtKB-SubCell"/>
</dbReference>
<feature type="compositionally biased region" description="Acidic residues" evidence="5">
    <location>
        <begin position="353"/>
        <end position="362"/>
    </location>
</feature>
<evidence type="ECO:0000256" key="4">
    <source>
        <dbReference type="ARBA" id="ARBA00022927"/>
    </source>
</evidence>